<dbReference type="Proteomes" id="UP000072421">
    <property type="component" value="Chromosome"/>
</dbReference>
<dbReference type="PANTHER" id="PTHR47151">
    <property type="entry name" value="LEU/ILE/VAL-BINDING ABC TRANSPORTER SUBUNIT"/>
    <property type="match status" value="1"/>
</dbReference>
<evidence type="ECO:0000313" key="6">
    <source>
        <dbReference type="Proteomes" id="UP000072421"/>
    </source>
</evidence>
<gene>
    <name evidence="5" type="ORF">CFter6_0529</name>
</gene>
<dbReference type="EMBL" id="CP013232">
    <property type="protein sequence ID" value="AMO93258.1"/>
    <property type="molecule type" value="Genomic_DNA"/>
</dbReference>
<feature type="signal peptide" evidence="3">
    <location>
        <begin position="1"/>
        <end position="23"/>
    </location>
</feature>
<organism evidence="5">
    <name type="scientific">Collimonas fungivorans</name>
    <dbReference type="NCBI Taxonomy" id="158899"/>
    <lineage>
        <taxon>Bacteria</taxon>
        <taxon>Pseudomonadati</taxon>
        <taxon>Pseudomonadota</taxon>
        <taxon>Betaproteobacteria</taxon>
        <taxon>Burkholderiales</taxon>
        <taxon>Oxalobacteraceae</taxon>
        <taxon>Collimonas</taxon>
    </lineage>
</organism>
<dbReference type="AlphaFoldDB" id="A0A127P6C3"/>
<dbReference type="PATRIC" id="fig|158899.10.peg.544"/>
<reference evidence="5 6" key="1">
    <citation type="submission" date="2015-11" db="EMBL/GenBank/DDBJ databases">
        <title>Exploring the genomic traits of fungus-feeding bacterial genus Collimonas.</title>
        <authorList>
            <person name="Song C."/>
            <person name="Schmidt R."/>
            <person name="de Jager V."/>
            <person name="Krzyzanowska D."/>
            <person name="Jongedijk E."/>
            <person name="Cankar K."/>
            <person name="Beekwilder J."/>
            <person name="van Veen A."/>
            <person name="de Boer W."/>
            <person name="van Veen J.A."/>
            <person name="Garbeva P."/>
        </authorList>
    </citation>
    <scope>NUCLEOTIDE SEQUENCE [LARGE SCALE GENOMIC DNA]</scope>
    <source>
        <strain evidence="5 6">Ter6</strain>
    </source>
</reference>
<dbReference type="InterPro" id="IPR028081">
    <property type="entry name" value="Leu-bd"/>
</dbReference>
<dbReference type="Pfam" id="PF13458">
    <property type="entry name" value="Peripla_BP_6"/>
    <property type="match status" value="1"/>
</dbReference>
<dbReference type="Gene3D" id="3.40.50.2300">
    <property type="match status" value="2"/>
</dbReference>
<evidence type="ECO:0000259" key="4">
    <source>
        <dbReference type="Pfam" id="PF13458"/>
    </source>
</evidence>
<evidence type="ECO:0000256" key="2">
    <source>
        <dbReference type="ARBA" id="ARBA00022729"/>
    </source>
</evidence>
<proteinExistence type="inferred from homology"/>
<feature type="domain" description="Leucine-binding protein" evidence="4">
    <location>
        <begin position="26"/>
        <end position="161"/>
    </location>
</feature>
<evidence type="ECO:0000256" key="1">
    <source>
        <dbReference type="ARBA" id="ARBA00010062"/>
    </source>
</evidence>
<protein>
    <submittedName>
        <fullName evidence="5">Receptor ligand binding region family protein</fullName>
    </submittedName>
</protein>
<evidence type="ECO:0000256" key="3">
    <source>
        <dbReference type="SAM" id="SignalP"/>
    </source>
</evidence>
<comment type="similarity">
    <text evidence="1">Belongs to the leucine-binding protein family.</text>
</comment>
<dbReference type="SUPFAM" id="SSF53822">
    <property type="entry name" value="Periplasmic binding protein-like I"/>
    <property type="match status" value="1"/>
</dbReference>
<keyword evidence="5" id="KW-0675">Receptor</keyword>
<name>A0A127P6C3_9BURK</name>
<keyword evidence="2 3" id="KW-0732">Signal</keyword>
<dbReference type="PANTHER" id="PTHR47151:SF2">
    <property type="entry name" value="AMINO ACID BINDING PROTEIN"/>
    <property type="match status" value="1"/>
</dbReference>
<dbReference type="CDD" id="cd06342">
    <property type="entry name" value="PBP1_ABC_LIVBP-like"/>
    <property type="match status" value="1"/>
</dbReference>
<dbReference type="InterPro" id="IPR028082">
    <property type="entry name" value="Peripla_BP_I"/>
</dbReference>
<accession>A0A127P6C3</accession>
<sequence>MKAGIFSRIVAIALGVYAGSAIAQQTVTIGTANPLTGNLAAMGKDAESGVQLAIEEINAAGLVIAGEKITLRLDSKDDAGDPRTATMVAQALVDNNVVAVVGHLNSGATIPASKIYSDAQILQVSATSTNPIYTLQGYKTAYRLVATDAQQGPALASYVSKK</sequence>
<feature type="chain" id="PRO_5007276635" evidence="3">
    <location>
        <begin position="24"/>
        <end position="162"/>
    </location>
</feature>
<evidence type="ECO:0000313" key="5">
    <source>
        <dbReference type="EMBL" id="AMO93258.1"/>
    </source>
</evidence>